<evidence type="ECO:0000256" key="1">
    <source>
        <dbReference type="ARBA" id="ARBA00006484"/>
    </source>
</evidence>
<dbReference type="PRINTS" id="PR00081">
    <property type="entry name" value="GDHRDH"/>
</dbReference>
<dbReference type="GO" id="GO:0016616">
    <property type="term" value="F:oxidoreductase activity, acting on the CH-OH group of donors, NAD or NADP as acceptor"/>
    <property type="evidence" value="ECO:0007669"/>
    <property type="project" value="TreeGrafter"/>
</dbReference>
<dbReference type="SUPFAM" id="SSF51735">
    <property type="entry name" value="NAD(P)-binding Rossmann-fold domains"/>
    <property type="match status" value="1"/>
</dbReference>
<accession>A0A540VIL9</accession>
<dbReference type="OrthoDB" id="286404at2"/>
<dbReference type="Gene3D" id="3.40.50.720">
    <property type="entry name" value="NAD(P)-binding Rossmann-like Domain"/>
    <property type="match status" value="1"/>
</dbReference>
<dbReference type="FunFam" id="3.40.50.720:FF:000084">
    <property type="entry name" value="Short-chain dehydrogenase reductase"/>
    <property type="match status" value="1"/>
</dbReference>
<dbReference type="InterPro" id="IPR020904">
    <property type="entry name" value="Sc_DH/Rdtase_CS"/>
</dbReference>
<name>A0A540VIL9_9CHLR</name>
<dbReference type="CDD" id="cd05233">
    <property type="entry name" value="SDR_c"/>
    <property type="match status" value="1"/>
</dbReference>
<comment type="similarity">
    <text evidence="1">Belongs to the short-chain dehydrogenases/reductases (SDR) family.</text>
</comment>
<evidence type="ECO:0000313" key="4">
    <source>
        <dbReference type="Proteomes" id="UP000317371"/>
    </source>
</evidence>
<protein>
    <submittedName>
        <fullName evidence="3">SDR family oxidoreductase</fullName>
    </submittedName>
</protein>
<dbReference type="RefSeq" id="WP_141609293.1">
    <property type="nucleotide sequence ID" value="NZ_VIGC02000007.1"/>
</dbReference>
<dbReference type="Pfam" id="PF13561">
    <property type="entry name" value="adh_short_C2"/>
    <property type="match status" value="1"/>
</dbReference>
<sequence length="269" mass="29037">MDLELHDQLAVVVGGASGIGRAIAEAFAAEGARVALLDIAPTVEATAREIAGQHHTATLGLVADATDFPALQRAARQVEEQLGPVDHLVYAAGMSCHRGGLPFWNQQPSDWPRMLEVNLLGAVNTTFAFVETFVARRQGTILFIGSVAGQIGSQTDPPYSAAKAGLINFSQCAAKDLAPYGVRVNTLNPGMVDTPLNRGVWAGQMKNLPPEERVDFETWGRQKLQRMVPLNRWQTPEDIANMAVFLASPRARNVTGQTVNVDGGFVMHW</sequence>
<dbReference type="EMBL" id="VIGC01000007">
    <property type="protein sequence ID" value="TQE96551.1"/>
    <property type="molecule type" value="Genomic_DNA"/>
</dbReference>
<dbReference type="InterPro" id="IPR002347">
    <property type="entry name" value="SDR_fam"/>
</dbReference>
<dbReference type="PRINTS" id="PR00080">
    <property type="entry name" value="SDRFAMILY"/>
</dbReference>
<dbReference type="PANTHER" id="PTHR42760:SF105">
    <property type="entry name" value="SORBITOL-6-PHOSPHATE 2-DEHYDROGENASE"/>
    <property type="match status" value="1"/>
</dbReference>
<evidence type="ECO:0000256" key="2">
    <source>
        <dbReference type="ARBA" id="ARBA00023002"/>
    </source>
</evidence>
<keyword evidence="4" id="KW-1185">Reference proteome</keyword>
<evidence type="ECO:0000313" key="3">
    <source>
        <dbReference type="EMBL" id="TQE96551.1"/>
    </source>
</evidence>
<dbReference type="InParanoid" id="A0A540VIL9"/>
<proteinExistence type="inferred from homology"/>
<dbReference type="AlphaFoldDB" id="A0A540VIL9"/>
<keyword evidence="2" id="KW-0560">Oxidoreductase</keyword>
<dbReference type="Proteomes" id="UP000317371">
    <property type="component" value="Unassembled WGS sequence"/>
</dbReference>
<dbReference type="PROSITE" id="PS00061">
    <property type="entry name" value="ADH_SHORT"/>
    <property type="match status" value="1"/>
</dbReference>
<comment type="caution">
    <text evidence="3">The sequence shown here is derived from an EMBL/GenBank/DDBJ whole genome shotgun (WGS) entry which is preliminary data.</text>
</comment>
<gene>
    <name evidence="3" type="ORF">FKZ61_06565</name>
</gene>
<dbReference type="InterPro" id="IPR036291">
    <property type="entry name" value="NAD(P)-bd_dom_sf"/>
</dbReference>
<reference evidence="3 4" key="1">
    <citation type="submission" date="2019-06" db="EMBL/GenBank/DDBJ databases">
        <title>Genome sequence of Litorilinea aerophila BAA-2444.</title>
        <authorList>
            <person name="Maclea K.S."/>
            <person name="Maurais E.G."/>
            <person name="Iannazzi L.C."/>
        </authorList>
    </citation>
    <scope>NUCLEOTIDE SEQUENCE [LARGE SCALE GENOMIC DNA]</scope>
    <source>
        <strain evidence="3 4">ATCC BAA-2444</strain>
    </source>
</reference>
<organism evidence="3 4">
    <name type="scientific">Litorilinea aerophila</name>
    <dbReference type="NCBI Taxonomy" id="1204385"/>
    <lineage>
        <taxon>Bacteria</taxon>
        <taxon>Bacillati</taxon>
        <taxon>Chloroflexota</taxon>
        <taxon>Caldilineae</taxon>
        <taxon>Caldilineales</taxon>
        <taxon>Caldilineaceae</taxon>
        <taxon>Litorilinea</taxon>
    </lineage>
</organism>
<dbReference type="PANTHER" id="PTHR42760">
    <property type="entry name" value="SHORT-CHAIN DEHYDROGENASES/REDUCTASES FAMILY MEMBER"/>
    <property type="match status" value="1"/>
</dbReference>